<comment type="caution">
    <text evidence="2">The sequence shown here is derived from an EMBL/GenBank/DDBJ whole genome shotgun (WGS) entry which is preliminary data.</text>
</comment>
<evidence type="ECO:0000313" key="2">
    <source>
        <dbReference type="EMBL" id="KYG64086.1"/>
    </source>
</evidence>
<dbReference type="Proteomes" id="UP000075320">
    <property type="component" value="Unassembled WGS sequence"/>
</dbReference>
<keyword evidence="3" id="KW-1185">Reference proteome</keyword>
<sequence length="201" mass="22452">MKWFFVLSFVLTTSVASLSAAAPSFSGELSLFQESLHITLAKGQCPRYQLVPKNSIVALHMRKLASGDFVEGSGQLDDDHCKAFVESIEYVGLRKLLGYWYSETAGIITVRDFSSLSFYPMNKTSDLKDDALSRTGDPITYRYSVTPSEGKEWVVFLSNAQGTSFATLMFSSKFVTMKIYDSETGSLNQTLRLSKWGDLKR</sequence>
<name>A0A150WK45_BDEBC</name>
<dbReference type="RefSeq" id="WP_061836052.1">
    <property type="nucleotide sequence ID" value="NZ_LUKE01000003.1"/>
</dbReference>
<gene>
    <name evidence="2" type="ORF">AZI86_14895</name>
</gene>
<keyword evidence="1" id="KW-0732">Signal</keyword>
<feature type="signal peptide" evidence="1">
    <location>
        <begin position="1"/>
        <end position="22"/>
    </location>
</feature>
<protein>
    <submittedName>
        <fullName evidence="2">Uncharacterized protein</fullName>
    </submittedName>
</protein>
<dbReference type="OrthoDB" id="5291813at2"/>
<feature type="chain" id="PRO_5007572753" evidence="1">
    <location>
        <begin position="23"/>
        <end position="201"/>
    </location>
</feature>
<accession>A0A150WK45</accession>
<evidence type="ECO:0000313" key="3">
    <source>
        <dbReference type="Proteomes" id="UP000075320"/>
    </source>
</evidence>
<reference evidence="2 3" key="1">
    <citation type="submission" date="2016-03" db="EMBL/GenBank/DDBJ databases">
        <authorList>
            <person name="Ploux O."/>
        </authorList>
    </citation>
    <scope>NUCLEOTIDE SEQUENCE [LARGE SCALE GENOMIC DNA]</scope>
    <source>
        <strain evidence="2 3">R0</strain>
    </source>
</reference>
<proteinExistence type="predicted"/>
<evidence type="ECO:0000256" key="1">
    <source>
        <dbReference type="SAM" id="SignalP"/>
    </source>
</evidence>
<dbReference type="AlphaFoldDB" id="A0A150WK45"/>
<organism evidence="2 3">
    <name type="scientific">Bdellovibrio bacteriovorus</name>
    <dbReference type="NCBI Taxonomy" id="959"/>
    <lineage>
        <taxon>Bacteria</taxon>
        <taxon>Pseudomonadati</taxon>
        <taxon>Bdellovibrionota</taxon>
        <taxon>Bdellovibrionia</taxon>
        <taxon>Bdellovibrionales</taxon>
        <taxon>Pseudobdellovibrionaceae</taxon>
        <taxon>Bdellovibrio</taxon>
    </lineage>
</organism>
<dbReference type="EMBL" id="LUKE01000003">
    <property type="protein sequence ID" value="KYG64086.1"/>
    <property type="molecule type" value="Genomic_DNA"/>
</dbReference>